<name>A0A0G4FS63_9ALVE</name>
<evidence type="ECO:0000313" key="1">
    <source>
        <dbReference type="EMBL" id="CEM16993.1"/>
    </source>
</evidence>
<dbReference type="VEuPathDB" id="CryptoDB:Cvel_18336"/>
<accession>A0A0G4FS63</accession>
<reference evidence="1" key="1">
    <citation type="submission" date="2014-11" db="EMBL/GenBank/DDBJ databases">
        <authorList>
            <person name="Otto D Thomas"/>
            <person name="Naeem Raeece"/>
        </authorList>
    </citation>
    <scope>NUCLEOTIDE SEQUENCE</scope>
</reference>
<gene>
    <name evidence="1" type="ORF">Cvel_18336</name>
</gene>
<sequence>MGTFASKPHEEIFGQRDTSRPVSFKGFWTRDASNRLTWSLMDESSAAFVALVDELKRQFEGKEVGGVNDGIGITAYVDLQVSHNGRSGKLTAHFEDLDGVNLFAPKSSEEELLKGIVAVLCPEEGGKEES</sequence>
<protein>
    <submittedName>
        <fullName evidence="1">Uncharacterized protein</fullName>
    </submittedName>
</protein>
<dbReference type="AlphaFoldDB" id="A0A0G4FS63"/>
<organism evidence="1">
    <name type="scientific">Chromera velia CCMP2878</name>
    <dbReference type="NCBI Taxonomy" id="1169474"/>
    <lineage>
        <taxon>Eukaryota</taxon>
        <taxon>Sar</taxon>
        <taxon>Alveolata</taxon>
        <taxon>Colpodellida</taxon>
        <taxon>Chromeraceae</taxon>
        <taxon>Chromera</taxon>
    </lineage>
</organism>
<proteinExistence type="predicted"/>
<dbReference type="EMBL" id="CDMZ01000567">
    <property type="protein sequence ID" value="CEM16993.1"/>
    <property type="molecule type" value="Genomic_DNA"/>
</dbReference>